<accession>A0A1W2HBN5</accession>
<keyword evidence="2" id="KW-1185">Reference proteome</keyword>
<dbReference type="STRING" id="758820.SAMN00777080_4948"/>
<sequence length="75" mass="8900">METLKEKIITLIEQTDDDSLLGRIFEFLEKEIQEDNAVFSDKQMSSILKAKDQFVTGKVKTQKEIDNRFEKWMKE</sequence>
<name>A0A1W2HBN5_9BACT</name>
<proteinExistence type="predicted"/>
<dbReference type="Proteomes" id="UP000192333">
    <property type="component" value="Chromosome I"/>
</dbReference>
<organism evidence="1 2">
    <name type="scientific">Aquiflexum balticum DSM 16537</name>
    <dbReference type="NCBI Taxonomy" id="758820"/>
    <lineage>
        <taxon>Bacteria</taxon>
        <taxon>Pseudomonadati</taxon>
        <taxon>Bacteroidota</taxon>
        <taxon>Cytophagia</taxon>
        <taxon>Cytophagales</taxon>
        <taxon>Cyclobacteriaceae</taxon>
        <taxon>Aquiflexum</taxon>
    </lineage>
</organism>
<protein>
    <recommendedName>
        <fullName evidence="3">Addiction module component</fullName>
    </recommendedName>
</protein>
<gene>
    <name evidence="1" type="ORF">SAMN00777080_4948</name>
</gene>
<evidence type="ECO:0000313" key="2">
    <source>
        <dbReference type="Proteomes" id="UP000192333"/>
    </source>
</evidence>
<dbReference type="EMBL" id="LT838813">
    <property type="protein sequence ID" value="SMD46267.1"/>
    <property type="molecule type" value="Genomic_DNA"/>
</dbReference>
<evidence type="ECO:0008006" key="3">
    <source>
        <dbReference type="Google" id="ProtNLM"/>
    </source>
</evidence>
<evidence type="ECO:0000313" key="1">
    <source>
        <dbReference type="EMBL" id="SMD46267.1"/>
    </source>
</evidence>
<dbReference type="RefSeq" id="WP_084123186.1">
    <property type="nucleotide sequence ID" value="NZ_LT838813.1"/>
</dbReference>
<dbReference type="AlphaFoldDB" id="A0A1W2HBN5"/>
<reference evidence="2" key="1">
    <citation type="submission" date="2017-04" db="EMBL/GenBank/DDBJ databases">
        <authorList>
            <person name="Varghese N."/>
            <person name="Submissions S."/>
        </authorList>
    </citation>
    <scope>NUCLEOTIDE SEQUENCE [LARGE SCALE GENOMIC DNA]</scope>
    <source>
        <strain evidence="2">DSM 16537</strain>
    </source>
</reference>